<evidence type="ECO:0008006" key="3">
    <source>
        <dbReference type="Google" id="ProtNLM"/>
    </source>
</evidence>
<protein>
    <recommendedName>
        <fullName evidence="3">Leucine Rich repeat-containing protein</fullName>
    </recommendedName>
</protein>
<dbReference type="Gene3D" id="3.80.10.10">
    <property type="entry name" value="Ribonuclease Inhibitor"/>
    <property type="match status" value="1"/>
</dbReference>
<evidence type="ECO:0000313" key="1">
    <source>
        <dbReference type="EMBL" id="WDZ85569.1"/>
    </source>
</evidence>
<evidence type="ECO:0000313" key="2">
    <source>
        <dbReference type="Proteomes" id="UP001219605"/>
    </source>
</evidence>
<organism evidence="1 2">
    <name type="scientific">Micromonospora cathayae</name>
    <dbReference type="NCBI Taxonomy" id="3028804"/>
    <lineage>
        <taxon>Bacteria</taxon>
        <taxon>Bacillati</taxon>
        <taxon>Actinomycetota</taxon>
        <taxon>Actinomycetes</taxon>
        <taxon>Micromonosporales</taxon>
        <taxon>Micromonosporaceae</taxon>
        <taxon>Micromonospora</taxon>
    </lineage>
</organism>
<gene>
    <name evidence="1" type="ORF">PVK37_03690</name>
</gene>
<dbReference type="InterPro" id="IPR032675">
    <property type="entry name" value="LRR_dom_sf"/>
</dbReference>
<accession>A0ABY7ZUU2</accession>
<keyword evidence="2" id="KW-1185">Reference proteome</keyword>
<dbReference type="RefSeq" id="WP_275032284.1">
    <property type="nucleotide sequence ID" value="NZ_CP118615.1"/>
</dbReference>
<proteinExistence type="predicted"/>
<dbReference type="EMBL" id="CP118615">
    <property type="protein sequence ID" value="WDZ85569.1"/>
    <property type="molecule type" value="Genomic_DNA"/>
</dbReference>
<name>A0ABY7ZUU2_9ACTN</name>
<sequence length="307" mass="33736">MPRTAAAPRDFTDSRYRHLYAPDGEGIYGVGNVDECDHLTADGAGRIAWNRRPDPDELPRMRSVHLCPTPAQLRRPALPRWLAAVPELQTLAVPVPLLPLLGPATVPTDLATLVVSHYSEHPEPDSPADLADALPGLRALLVVSSVPRPGPADLIGPLPRLRFLATPVHRQRRMLDRVAELDTLDHLELSHLGDLDVFDHLRAPLRALELAGTGRAFPIDRLRELSTVTALRLNSIGAELDCAIFRDLPELTDLTVLNSRRVRNVEALVDCPKLAHVTFVDCRDPFGAPARALLTERGFATLDIDYA</sequence>
<dbReference type="Proteomes" id="UP001219605">
    <property type="component" value="Chromosome"/>
</dbReference>
<reference evidence="1 2" key="1">
    <citation type="submission" date="2023-02" db="EMBL/GenBank/DDBJ databases">
        <authorList>
            <person name="Mo P."/>
        </authorList>
    </citation>
    <scope>NUCLEOTIDE SEQUENCE [LARGE SCALE GENOMIC DNA]</scope>
    <source>
        <strain evidence="1 2">HUAS 3</strain>
    </source>
</reference>